<dbReference type="EMBL" id="JAKJXO020000003">
    <property type="protein sequence ID" value="KAL1608110.1"/>
    <property type="molecule type" value="Genomic_DNA"/>
</dbReference>
<accession>A0ABR3RUK4</accession>
<sequence>MVRFNASRISKEKAKAEEVITTPSSAPPVPAIPAKYRLYPTCKQNSLIPPTPPFAKQRPDTGRSASSSRAVPHVPQLIASLMTPYSEEGGLPKSPTSTANSVSSVRDPELAPQSPSEETFKRPSSTASSASSVLQHKYVPRPPKGTTFGVPREVWEDIYADHPEIIRFKEHIHNDGPPIEEMVYSPGIPASDYHRYKANFEATGSPFESTNGKGKKDKTVPQPSSSKSLTAAAPFPHDQHEVKHFAPLDPASRFYANRAAASSTKTLKSMFKSSSAVTTPTNPEFAPLSHIVDPQTESNRKFSSSSRRPASKESRIASTSSSSGSRFSVGTSSLERSSKGRLKPKKSLRDLFQRSSSSSSSKQPGPFHISRPVLVPQPGSDSDVPPLPATVKFTKPPGPPPTRPQRPHEEVDQELTAMRGSGVTRLGFGSNNRVPRREMGIRTPSGEVYERYNQERYTVKRIGKGMLIRDSVTGTKEFVEDI</sequence>
<feature type="region of interest" description="Disordered" evidence="1">
    <location>
        <begin position="1"/>
        <end position="140"/>
    </location>
</feature>
<reference evidence="2 3" key="1">
    <citation type="submission" date="2024-02" db="EMBL/GenBank/DDBJ databases">
        <title>De novo assembly and annotation of 12 fungi associated with fruit tree decline syndrome in Ontario, Canada.</title>
        <authorList>
            <person name="Sulman M."/>
            <person name="Ellouze W."/>
            <person name="Ilyukhin E."/>
        </authorList>
    </citation>
    <scope>NUCLEOTIDE SEQUENCE [LARGE SCALE GENOMIC DNA]</scope>
    <source>
        <strain evidence="2 3">M42-189</strain>
    </source>
</reference>
<feature type="compositionally biased region" description="Polar residues" evidence="1">
    <location>
        <begin position="94"/>
        <end position="104"/>
    </location>
</feature>
<feature type="compositionally biased region" description="Low complexity" evidence="1">
    <location>
        <begin position="316"/>
        <end position="333"/>
    </location>
</feature>
<protein>
    <submittedName>
        <fullName evidence="2">Uncharacterized protein</fullName>
    </submittedName>
</protein>
<feature type="compositionally biased region" description="Basic and acidic residues" evidence="1">
    <location>
        <begin position="9"/>
        <end position="18"/>
    </location>
</feature>
<organism evidence="2 3">
    <name type="scientific">Paraconiothyrium brasiliense</name>
    <dbReference type="NCBI Taxonomy" id="300254"/>
    <lineage>
        <taxon>Eukaryota</taxon>
        <taxon>Fungi</taxon>
        <taxon>Dikarya</taxon>
        <taxon>Ascomycota</taxon>
        <taxon>Pezizomycotina</taxon>
        <taxon>Dothideomycetes</taxon>
        <taxon>Pleosporomycetidae</taxon>
        <taxon>Pleosporales</taxon>
        <taxon>Massarineae</taxon>
        <taxon>Didymosphaeriaceae</taxon>
        <taxon>Paraconiothyrium</taxon>
    </lineage>
</organism>
<evidence type="ECO:0000256" key="1">
    <source>
        <dbReference type="SAM" id="MobiDB-lite"/>
    </source>
</evidence>
<gene>
    <name evidence="2" type="ORF">SLS60_003049</name>
</gene>
<evidence type="ECO:0000313" key="2">
    <source>
        <dbReference type="EMBL" id="KAL1608110.1"/>
    </source>
</evidence>
<evidence type="ECO:0000313" key="3">
    <source>
        <dbReference type="Proteomes" id="UP001521785"/>
    </source>
</evidence>
<feature type="region of interest" description="Disordered" evidence="1">
    <location>
        <begin position="275"/>
        <end position="408"/>
    </location>
</feature>
<comment type="caution">
    <text evidence="2">The sequence shown here is derived from an EMBL/GenBank/DDBJ whole genome shotgun (WGS) entry which is preliminary data.</text>
</comment>
<dbReference type="Proteomes" id="UP001521785">
    <property type="component" value="Unassembled WGS sequence"/>
</dbReference>
<proteinExistence type="predicted"/>
<keyword evidence="3" id="KW-1185">Reference proteome</keyword>
<name>A0ABR3RUK4_9PLEO</name>
<feature type="region of interest" description="Disordered" evidence="1">
    <location>
        <begin position="204"/>
        <end position="236"/>
    </location>
</feature>